<dbReference type="InterPro" id="IPR053888">
    <property type="entry name" value="MRM3-like_sub_bind"/>
</dbReference>
<feature type="domain" description="tRNA/rRNA methyltransferase SpoU type" evidence="4">
    <location>
        <begin position="129"/>
        <end position="267"/>
    </location>
</feature>
<name>A0ABU0C5M6_9BRAD</name>
<organism evidence="6 7">
    <name type="scientific">Rhodopseudomonas julia</name>
    <dbReference type="NCBI Taxonomy" id="200617"/>
    <lineage>
        <taxon>Bacteria</taxon>
        <taxon>Pseudomonadati</taxon>
        <taxon>Pseudomonadota</taxon>
        <taxon>Alphaproteobacteria</taxon>
        <taxon>Hyphomicrobiales</taxon>
        <taxon>Nitrobacteraceae</taxon>
        <taxon>Rhodopseudomonas</taxon>
    </lineage>
</organism>
<dbReference type="SUPFAM" id="SSF75217">
    <property type="entry name" value="alpha/beta knot"/>
    <property type="match status" value="1"/>
</dbReference>
<dbReference type="GO" id="GO:0032259">
    <property type="term" value="P:methylation"/>
    <property type="evidence" value="ECO:0007669"/>
    <property type="project" value="UniProtKB-KW"/>
</dbReference>
<dbReference type="PANTHER" id="PTHR43191:SF2">
    <property type="entry name" value="RRNA METHYLTRANSFERASE 3, MITOCHONDRIAL"/>
    <property type="match status" value="1"/>
</dbReference>
<dbReference type="EMBL" id="JAUSUK010000001">
    <property type="protein sequence ID" value="MDQ0325818.1"/>
    <property type="molecule type" value="Genomic_DNA"/>
</dbReference>
<comment type="similarity">
    <text evidence="1">Belongs to the class IV-like SAM-binding methyltransferase superfamily. RNA methyltransferase TrmH family.</text>
</comment>
<dbReference type="GO" id="GO:0008168">
    <property type="term" value="F:methyltransferase activity"/>
    <property type="evidence" value="ECO:0007669"/>
    <property type="project" value="UniProtKB-KW"/>
</dbReference>
<dbReference type="InterPro" id="IPR051259">
    <property type="entry name" value="rRNA_Methyltransferase"/>
</dbReference>
<reference evidence="6 7" key="1">
    <citation type="submission" date="2023-07" db="EMBL/GenBank/DDBJ databases">
        <title>Genomic Encyclopedia of Type Strains, Phase IV (KMG-IV): sequencing the most valuable type-strain genomes for metagenomic binning, comparative biology and taxonomic classification.</title>
        <authorList>
            <person name="Goeker M."/>
        </authorList>
    </citation>
    <scope>NUCLEOTIDE SEQUENCE [LARGE SCALE GENOMIC DNA]</scope>
    <source>
        <strain evidence="6 7">DSM 11549</strain>
    </source>
</reference>
<dbReference type="Pfam" id="PF00588">
    <property type="entry name" value="SpoU_methylase"/>
    <property type="match status" value="1"/>
</dbReference>
<dbReference type="InterPro" id="IPR029026">
    <property type="entry name" value="tRNA_m1G_MTases_N"/>
</dbReference>
<evidence type="ECO:0000256" key="1">
    <source>
        <dbReference type="ARBA" id="ARBA00007228"/>
    </source>
</evidence>
<accession>A0ABU0C5M6</accession>
<dbReference type="Pfam" id="PF22435">
    <property type="entry name" value="MRM3-like_sub_bind"/>
    <property type="match status" value="1"/>
</dbReference>
<keyword evidence="7" id="KW-1185">Reference proteome</keyword>
<protein>
    <submittedName>
        <fullName evidence="6">TrmH family RNA methyltransferase</fullName>
    </submittedName>
</protein>
<gene>
    <name evidence="6" type="ORF">J2R99_001667</name>
</gene>
<dbReference type="Gene3D" id="3.40.1280.10">
    <property type="match status" value="1"/>
</dbReference>
<keyword evidence="2 6" id="KW-0489">Methyltransferase</keyword>
<dbReference type="SUPFAM" id="SSF55315">
    <property type="entry name" value="L30e-like"/>
    <property type="match status" value="1"/>
</dbReference>
<dbReference type="RefSeq" id="WP_307153975.1">
    <property type="nucleotide sequence ID" value="NZ_JAUSUK010000001.1"/>
</dbReference>
<dbReference type="InterPro" id="IPR029028">
    <property type="entry name" value="Alpha/beta_knot_MTases"/>
</dbReference>
<dbReference type="Proteomes" id="UP001230253">
    <property type="component" value="Unassembled WGS sequence"/>
</dbReference>
<evidence type="ECO:0000256" key="2">
    <source>
        <dbReference type="ARBA" id="ARBA00022603"/>
    </source>
</evidence>
<dbReference type="InterPro" id="IPR001537">
    <property type="entry name" value="SpoU_MeTrfase"/>
</dbReference>
<dbReference type="Gene3D" id="3.30.1330.30">
    <property type="match status" value="1"/>
</dbReference>
<feature type="domain" description="MRM3-like substrate binding" evidence="5">
    <location>
        <begin position="20"/>
        <end position="111"/>
    </location>
</feature>
<dbReference type="InterPro" id="IPR029064">
    <property type="entry name" value="Ribosomal_eL30-like_sf"/>
</dbReference>
<evidence type="ECO:0000256" key="3">
    <source>
        <dbReference type="ARBA" id="ARBA00022679"/>
    </source>
</evidence>
<evidence type="ECO:0000313" key="6">
    <source>
        <dbReference type="EMBL" id="MDQ0325818.1"/>
    </source>
</evidence>
<dbReference type="PANTHER" id="PTHR43191">
    <property type="entry name" value="RRNA METHYLTRANSFERASE 3"/>
    <property type="match status" value="1"/>
</dbReference>
<evidence type="ECO:0000313" key="7">
    <source>
        <dbReference type="Proteomes" id="UP001230253"/>
    </source>
</evidence>
<evidence type="ECO:0000259" key="5">
    <source>
        <dbReference type="Pfam" id="PF22435"/>
    </source>
</evidence>
<keyword evidence="3" id="KW-0808">Transferase</keyword>
<evidence type="ECO:0000259" key="4">
    <source>
        <dbReference type="Pfam" id="PF00588"/>
    </source>
</evidence>
<dbReference type="CDD" id="cd18095">
    <property type="entry name" value="SpoU-like_rRNA-MTase"/>
    <property type="match status" value="1"/>
</dbReference>
<proteinExistence type="inferred from homology"/>
<sequence length="290" mass="30956">MNEAEEEWRPGFHRVTSPSNPIVKQLSALSAKKKERDRTGLFLGEGLKLVRDALETGFRVHDFIASAESLQEGAVADTAAAVKGAGGRVLSVSRPVLEKLSRRDNPHSVIGVFEQKLAPRKDIGREGLWIGLDRIRDPGNLGTILRTADAAGVAGVALIGECCDPFSLETVRASMGSFFHVPLATADEAAFLAAAKANSARLLGTHLSATEDFREADYAPPLILVMGNERQGLTDVLATACDGLLRIPMREGADSLNLAVATGLMIYEALKHPQNAATLAKAQPLRSTGR</sequence>
<comment type="caution">
    <text evidence="6">The sequence shown here is derived from an EMBL/GenBank/DDBJ whole genome shotgun (WGS) entry which is preliminary data.</text>
</comment>